<evidence type="ECO:0000313" key="6">
    <source>
        <dbReference type="EnsemblPlants" id="LPERR03G31810.1"/>
    </source>
</evidence>
<sequence length="814" mass="90091">MGHDEDDAARAIAVHPSGDEFVCATAKGCRLFKLVTEEFSVRLISKDVPSLQSVGPQKCLSFSTDGAKFAIGGENGHLRVFHWPDINLLLDEPKAHKSFRDMDISLDSEFLVSTSTDGSARIWKIDEGVPLTNLSRSMDEKIECCCFSKDGKKPFLFCTVVKGHNVVTVVLDISNWKRIGYKRLLEKPISTLSISLDGKYLALGSCDGDFCIVDVNKMEVLHLSERVHLGSPVSSIEFCPTERVVISTSHKWGAELTKLDVPGDWKVWQMWLVLLCLFVTSGILFYVFFKHVKKPSMIKSPRTRTFFHGMAMAALHALIAGAATISHLRQIHAHLLTSGHLPSHGAALLRRLIAFPNLHLPHAHRLLLSLPPQSLSLSLFNILLPPLASSSEPTSAVLLFLRLRRGGLRPDAHTLPHVLKAIARLARPHPGSLLPLVGSVHAEVVKDGLDSAVVYVPNALMAAYSACGCLDRAVQVFDEMPRRTVVSWNTALTACADNGRHDRCVEVFLGMLEAGSVPDSTTFVVMLSAAAELGNLSLGKWAHGQVVARRLDMTLQLGTAAVNMYSKCGAVSYALRLFERMPMRNVWTWTAMIVGFAQNGLAREALELFDRMELSMVKPNYVTFLGLLCACSHAGLVDEGRRFFHEMQHVYGIMPMMTHYSVMVDVLGRNGLLQEAYDFVVGMPVEADPVVWRTLLGACQLHSSKDCIEIVDKVHDRLQELEPRRSGNYVMVANIYCEIGLWDEAANVRRVMREGGMKKIAGESCVEVGGQVHRFISGDDSCPEFHEACMILIELNLNMRKYEPADPILFTDAN</sequence>
<keyword evidence="5" id="KW-1133">Transmembrane helix</keyword>
<reference evidence="7" key="2">
    <citation type="submission" date="2013-12" db="EMBL/GenBank/DDBJ databases">
        <authorList>
            <person name="Yu Y."/>
            <person name="Lee S."/>
            <person name="de Baynast K."/>
            <person name="Wissotski M."/>
            <person name="Liu L."/>
            <person name="Talag J."/>
            <person name="Goicoechea J."/>
            <person name="Angelova A."/>
            <person name="Jetty R."/>
            <person name="Kudrna D."/>
            <person name="Golser W."/>
            <person name="Rivera L."/>
            <person name="Zhang J."/>
            <person name="Wing R."/>
        </authorList>
    </citation>
    <scope>NUCLEOTIDE SEQUENCE</scope>
</reference>
<dbReference type="SMART" id="SM00320">
    <property type="entry name" value="WD40"/>
    <property type="match status" value="3"/>
</dbReference>
<reference evidence="6 7" key="1">
    <citation type="submission" date="2012-08" db="EMBL/GenBank/DDBJ databases">
        <title>Oryza genome evolution.</title>
        <authorList>
            <person name="Wing R.A."/>
        </authorList>
    </citation>
    <scope>NUCLEOTIDE SEQUENCE</scope>
</reference>
<dbReference type="InterPro" id="IPR046960">
    <property type="entry name" value="PPR_At4g14850-like_plant"/>
</dbReference>
<keyword evidence="5" id="KW-0812">Transmembrane</keyword>
<keyword evidence="3" id="KW-0853">WD repeat</keyword>
<dbReference type="InterPro" id="IPR002885">
    <property type="entry name" value="PPR_rpt"/>
</dbReference>
<evidence type="ECO:0000256" key="4">
    <source>
        <dbReference type="PROSITE-ProRule" id="PRU00708"/>
    </source>
</evidence>
<feature type="transmembrane region" description="Helical" evidence="5">
    <location>
        <begin position="268"/>
        <end position="289"/>
    </location>
</feature>
<reference evidence="6" key="3">
    <citation type="submission" date="2015-04" db="UniProtKB">
        <authorList>
            <consortium name="EnsemblPlants"/>
        </authorList>
    </citation>
    <scope>IDENTIFICATION</scope>
</reference>
<dbReference type="PANTHER" id="PTHR47926:SF452">
    <property type="entry name" value="PENTATRICOPEPTIDE REPEAT-CONTAINING PROTEIN"/>
    <property type="match status" value="1"/>
</dbReference>
<dbReference type="EnsemblPlants" id="LPERR03G31810.1">
    <property type="protein sequence ID" value="LPERR03G31810.1"/>
    <property type="gene ID" value="LPERR03G31810"/>
</dbReference>
<dbReference type="InterPro" id="IPR046848">
    <property type="entry name" value="E_motif"/>
</dbReference>
<dbReference type="Gene3D" id="1.25.40.10">
    <property type="entry name" value="Tetratricopeptide repeat domain"/>
    <property type="match status" value="3"/>
</dbReference>
<dbReference type="InterPro" id="IPR001680">
    <property type="entry name" value="WD40_rpt"/>
</dbReference>
<dbReference type="FunFam" id="1.25.40.10:FF:000344">
    <property type="entry name" value="Pentatricopeptide repeat-containing protein"/>
    <property type="match status" value="1"/>
</dbReference>
<keyword evidence="5" id="KW-0472">Membrane</keyword>
<evidence type="ECO:0000256" key="3">
    <source>
        <dbReference type="PROSITE-ProRule" id="PRU00221"/>
    </source>
</evidence>
<dbReference type="FunFam" id="1.25.40.10:FF:001093">
    <property type="entry name" value="Pentatricopeptide repeat-containing protein At2g34400"/>
    <property type="match status" value="1"/>
</dbReference>
<organism evidence="6 7">
    <name type="scientific">Leersia perrieri</name>
    <dbReference type="NCBI Taxonomy" id="77586"/>
    <lineage>
        <taxon>Eukaryota</taxon>
        <taxon>Viridiplantae</taxon>
        <taxon>Streptophyta</taxon>
        <taxon>Embryophyta</taxon>
        <taxon>Tracheophyta</taxon>
        <taxon>Spermatophyta</taxon>
        <taxon>Magnoliopsida</taxon>
        <taxon>Liliopsida</taxon>
        <taxon>Poales</taxon>
        <taxon>Poaceae</taxon>
        <taxon>BOP clade</taxon>
        <taxon>Oryzoideae</taxon>
        <taxon>Oryzeae</taxon>
        <taxon>Oryzinae</taxon>
        <taxon>Leersia</taxon>
    </lineage>
</organism>
<dbReference type="Pfam" id="PF01535">
    <property type="entry name" value="PPR"/>
    <property type="match status" value="2"/>
</dbReference>
<dbReference type="SUPFAM" id="SSF50978">
    <property type="entry name" value="WD40 repeat-like"/>
    <property type="match status" value="1"/>
</dbReference>
<dbReference type="InterPro" id="IPR015943">
    <property type="entry name" value="WD40/YVTN_repeat-like_dom_sf"/>
</dbReference>
<evidence type="ECO:0000256" key="5">
    <source>
        <dbReference type="SAM" id="Phobius"/>
    </source>
</evidence>
<keyword evidence="1" id="KW-0677">Repeat</keyword>
<dbReference type="Proteomes" id="UP000032180">
    <property type="component" value="Chromosome 3"/>
</dbReference>
<dbReference type="Pfam" id="PF13041">
    <property type="entry name" value="PPR_2"/>
    <property type="match status" value="2"/>
</dbReference>
<feature type="repeat" description="PPR" evidence="4">
    <location>
        <begin position="585"/>
        <end position="619"/>
    </location>
</feature>
<protein>
    <submittedName>
        <fullName evidence="6">Uncharacterized protein</fullName>
    </submittedName>
</protein>
<keyword evidence="7" id="KW-1185">Reference proteome</keyword>
<dbReference type="Pfam" id="PF00400">
    <property type="entry name" value="WD40"/>
    <property type="match status" value="1"/>
</dbReference>
<keyword evidence="2" id="KW-0809">Transit peptide</keyword>
<name>A0A0D9W081_9ORYZ</name>
<dbReference type="NCBIfam" id="TIGR00756">
    <property type="entry name" value="PPR"/>
    <property type="match status" value="4"/>
</dbReference>
<dbReference type="PROSITE" id="PS50082">
    <property type="entry name" value="WD_REPEATS_2"/>
    <property type="match status" value="1"/>
</dbReference>
<proteinExistence type="predicted"/>
<dbReference type="Pfam" id="PF20431">
    <property type="entry name" value="E_motif"/>
    <property type="match status" value="1"/>
</dbReference>
<dbReference type="PANTHER" id="PTHR47926">
    <property type="entry name" value="PENTATRICOPEPTIDE REPEAT-CONTAINING PROTEIN"/>
    <property type="match status" value="1"/>
</dbReference>
<dbReference type="STRING" id="77586.A0A0D9W081"/>
<dbReference type="GO" id="GO:0009451">
    <property type="term" value="P:RNA modification"/>
    <property type="evidence" value="ECO:0007669"/>
    <property type="project" value="InterPro"/>
</dbReference>
<evidence type="ECO:0000256" key="1">
    <source>
        <dbReference type="ARBA" id="ARBA00022737"/>
    </source>
</evidence>
<dbReference type="Gramene" id="LPERR03G31810.1">
    <property type="protein sequence ID" value="LPERR03G31810.1"/>
    <property type="gene ID" value="LPERR03G31810"/>
</dbReference>
<dbReference type="FunFam" id="2.130.10.10:FF:000435">
    <property type="entry name" value="SEC12-like protein 1"/>
    <property type="match status" value="1"/>
</dbReference>
<dbReference type="PROSITE" id="PS51375">
    <property type="entry name" value="PPR"/>
    <property type="match status" value="2"/>
</dbReference>
<evidence type="ECO:0000313" key="7">
    <source>
        <dbReference type="Proteomes" id="UP000032180"/>
    </source>
</evidence>
<dbReference type="GO" id="GO:0003723">
    <property type="term" value="F:RNA binding"/>
    <property type="evidence" value="ECO:0007669"/>
    <property type="project" value="InterPro"/>
</dbReference>
<dbReference type="AlphaFoldDB" id="A0A0D9W081"/>
<feature type="transmembrane region" description="Helical" evidence="5">
    <location>
        <begin position="310"/>
        <end position="328"/>
    </location>
</feature>
<accession>A0A0D9W081</accession>
<feature type="repeat" description="WD" evidence="3">
    <location>
        <begin position="107"/>
        <end position="133"/>
    </location>
</feature>
<dbReference type="HOGENOM" id="CLU_002706_35_0_1"/>
<feature type="repeat" description="PPR" evidence="4">
    <location>
        <begin position="484"/>
        <end position="518"/>
    </location>
</feature>
<dbReference type="eggNOG" id="KOG4197">
    <property type="taxonomic scope" value="Eukaryota"/>
</dbReference>
<evidence type="ECO:0000256" key="2">
    <source>
        <dbReference type="ARBA" id="ARBA00022946"/>
    </source>
</evidence>
<dbReference type="Gene3D" id="2.130.10.10">
    <property type="entry name" value="YVTN repeat-like/Quinoprotein amine dehydrogenase"/>
    <property type="match status" value="1"/>
</dbReference>
<dbReference type="InterPro" id="IPR036322">
    <property type="entry name" value="WD40_repeat_dom_sf"/>
</dbReference>
<dbReference type="InterPro" id="IPR011990">
    <property type="entry name" value="TPR-like_helical_dom_sf"/>
</dbReference>
<dbReference type="eggNOG" id="KOG0771">
    <property type="taxonomic scope" value="Eukaryota"/>
</dbReference>